<keyword evidence="3 6" id="KW-0713">Self-incompatibility</keyword>
<evidence type="ECO:0000313" key="7">
    <source>
        <dbReference type="EMBL" id="KAK9002156.1"/>
    </source>
</evidence>
<evidence type="ECO:0000256" key="2">
    <source>
        <dbReference type="ARBA" id="ARBA00005581"/>
    </source>
</evidence>
<dbReference type="PANTHER" id="PTHR31232">
    <property type="match status" value="1"/>
</dbReference>
<evidence type="ECO:0000256" key="1">
    <source>
        <dbReference type="ARBA" id="ARBA00004613"/>
    </source>
</evidence>
<dbReference type="PANTHER" id="PTHR31232:SF156">
    <property type="entry name" value="PLANT SELF-INCOMPATIBILITY PROTEIN S1 FAMILY-RELATED"/>
    <property type="match status" value="1"/>
</dbReference>
<keyword evidence="5" id="KW-0732">Signal</keyword>
<evidence type="ECO:0000313" key="8">
    <source>
        <dbReference type="Proteomes" id="UP001396334"/>
    </source>
</evidence>
<comment type="similarity">
    <text evidence="2 6">Belongs to the plant self-incompatibility (S1) protein family.</text>
</comment>
<evidence type="ECO:0000256" key="4">
    <source>
        <dbReference type="ARBA" id="ARBA00022525"/>
    </source>
</evidence>
<gene>
    <name evidence="7" type="ORF">V6N11_024844</name>
</gene>
<evidence type="ECO:0000256" key="5">
    <source>
        <dbReference type="ARBA" id="ARBA00022729"/>
    </source>
</evidence>
<dbReference type="InterPro" id="IPR010264">
    <property type="entry name" value="Self-incomp_S1"/>
</dbReference>
<dbReference type="Pfam" id="PF05938">
    <property type="entry name" value="Self-incomp_S1"/>
    <property type="match status" value="1"/>
</dbReference>
<evidence type="ECO:0000256" key="3">
    <source>
        <dbReference type="ARBA" id="ARBA00022471"/>
    </source>
</evidence>
<keyword evidence="4 6" id="KW-0964">Secreted</keyword>
<protein>
    <recommendedName>
        <fullName evidence="6">S-protein homolog</fullName>
    </recommendedName>
</protein>
<comment type="subcellular location">
    <subcellularLocation>
        <location evidence="1 6">Secreted</location>
    </subcellularLocation>
</comment>
<comment type="caution">
    <text evidence="7">The sequence shown here is derived from an EMBL/GenBank/DDBJ whole genome shotgun (WGS) entry which is preliminary data.</text>
</comment>
<sequence length="146" mass="16983">MAANLSTSTSSAPTKDQLNSYLRTWYVHVVNGLSNNKILLVHCKSKDDDLGEHHLSVGSETQWHFKINLIRSTLFFCYMASESDHVHVRLDVFWYDSKLFYMCNWEHCIWIAKDDGIYLTNLRDKHDSFMHRWETGGVLLANSTIV</sequence>
<evidence type="ECO:0000256" key="6">
    <source>
        <dbReference type="RuleBase" id="RU367044"/>
    </source>
</evidence>
<dbReference type="Proteomes" id="UP001396334">
    <property type="component" value="Unassembled WGS sequence"/>
</dbReference>
<dbReference type="EMBL" id="JBBPBN010000035">
    <property type="protein sequence ID" value="KAK9002156.1"/>
    <property type="molecule type" value="Genomic_DNA"/>
</dbReference>
<proteinExistence type="inferred from homology"/>
<name>A0ABR2QNB7_9ROSI</name>
<organism evidence="7 8">
    <name type="scientific">Hibiscus sabdariffa</name>
    <name type="common">roselle</name>
    <dbReference type="NCBI Taxonomy" id="183260"/>
    <lineage>
        <taxon>Eukaryota</taxon>
        <taxon>Viridiplantae</taxon>
        <taxon>Streptophyta</taxon>
        <taxon>Embryophyta</taxon>
        <taxon>Tracheophyta</taxon>
        <taxon>Spermatophyta</taxon>
        <taxon>Magnoliopsida</taxon>
        <taxon>eudicotyledons</taxon>
        <taxon>Gunneridae</taxon>
        <taxon>Pentapetalae</taxon>
        <taxon>rosids</taxon>
        <taxon>malvids</taxon>
        <taxon>Malvales</taxon>
        <taxon>Malvaceae</taxon>
        <taxon>Malvoideae</taxon>
        <taxon>Hibiscus</taxon>
    </lineage>
</organism>
<keyword evidence="8" id="KW-1185">Reference proteome</keyword>
<accession>A0ABR2QNB7</accession>
<reference evidence="7 8" key="1">
    <citation type="journal article" date="2024" name="G3 (Bethesda)">
        <title>Genome assembly of Hibiscus sabdariffa L. provides insights into metabolisms of medicinal natural products.</title>
        <authorList>
            <person name="Kim T."/>
        </authorList>
    </citation>
    <scope>NUCLEOTIDE SEQUENCE [LARGE SCALE GENOMIC DNA]</scope>
    <source>
        <strain evidence="7">TK-2024</strain>
        <tissue evidence="7">Old leaves</tissue>
    </source>
</reference>